<feature type="transmembrane region" description="Helical" evidence="7">
    <location>
        <begin position="78"/>
        <end position="99"/>
    </location>
</feature>
<keyword evidence="6 7" id="KW-0472">Membrane</keyword>
<evidence type="ECO:0000313" key="9">
    <source>
        <dbReference type="EMBL" id="MBC8585275.1"/>
    </source>
</evidence>
<name>A0A926EMW9_9FIRM</name>
<dbReference type="Gene3D" id="1.10.3720.10">
    <property type="entry name" value="MetI-like"/>
    <property type="match status" value="1"/>
</dbReference>
<keyword evidence="4 7" id="KW-0812">Transmembrane</keyword>
<dbReference type="PROSITE" id="PS50928">
    <property type="entry name" value="ABC_TM1"/>
    <property type="match status" value="1"/>
</dbReference>
<dbReference type="PANTHER" id="PTHR43005:SF1">
    <property type="entry name" value="SPERMIDINE_PUTRESCINE TRANSPORT SYSTEM PERMEASE PROTEIN"/>
    <property type="match status" value="1"/>
</dbReference>
<dbReference type="InterPro" id="IPR000515">
    <property type="entry name" value="MetI-like"/>
</dbReference>
<dbReference type="EMBL" id="JACRTD010000004">
    <property type="protein sequence ID" value="MBC8585275.1"/>
    <property type="molecule type" value="Genomic_DNA"/>
</dbReference>
<dbReference type="GO" id="GO:0055085">
    <property type="term" value="P:transmembrane transport"/>
    <property type="evidence" value="ECO:0007669"/>
    <property type="project" value="InterPro"/>
</dbReference>
<evidence type="ECO:0000256" key="4">
    <source>
        <dbReference type="ARBA" id="ARBA00022692"/>
    </source>
</evidence>
<keyword evidence="3" id="KW-1003">Cell membrane</keyword>
<dbReference type="PANTHER" id="PTHR43005">
    <property type="entry name" value="BLR7065 PROTEIN"/>
    <property type="match status" value="1"/>
</dbReference>
<gene>
    <name evidence="9" type="ORF">H8705_06730</name>
</gene>
<reference evidence="9" key="1">
    <citation type="submission" date="2020-08" db="EMBL/GenBank/DDBJ databases">
        <title>Genome public.</title>
        <authorList>
            <person name="Liu C."/>
            <person name="Sun Q."/>
        </authorList>
    </citation>
    <scope>NUCLEOTIDE SEQUENCE</scope>
    <source>
        <strain evidence="9">NSJ-64</strain>
    </source>
</reference>
<dbReference type="Proteomes" id="UP000623678">
    <property type="component" value="Unassembled WGS sequence"/>
</dbReference>
<dbReference type="InterPro" id="IPR035906">
    <property type="entry name" value="MetI-like_sf"/>
</dbReference>
<keyword evidence="2 7" id="KW-0813">Transport</keyword>
<evidence type="ECO:0000259" key="8">
    <source>
        <dbReference type="PROSITE" id="PS50928"/>
    </source>
</evidence>
<evidence type="ECO:0000256" key="3">
    <source>
        <dbReference type="ARBA" id="ARBA00022475"/>
    </source>
</evidence>
<evidence type="ECO:0000256" key="6">
    <source>
        <dbReference type="ARBA" id="ARBA00023136"/>
    </source>
</evidence>
<dbReference type="GO" id="GO:0005886">
    <property type="term" value="C:plasma membrane"/>
    <property type="evidence" value="ECO:0007669"/>
    <property type="project" value="UniProtKB-SubCell"/>
</dbReference>
<comment type="caution">
    <text evidence="9">The sequence shown here is derived from an EMBL/GenBank/DDBJ whole genome shotgun (WGS) entry which is preliminary data.</text>
</comment>
<proteinExistence type="inferred from homology"/>
<feature type="transmembrane region" description="Helical" evidence="7">
    <location>
        <begin position="260"/>
        <end position="283"/>
    </location>
</feature>
<feature type="domain" description="ABC transmembrane type-1" evidence="8">
    <location>
        <begin position="74"/>
        <end position="286"/>
    </location>
</feature>
<sequence length="297" mass="33102">MSLSKRVGAWLEKRYIGCFLAPALCIMGAFALYITVALIYLSLCSWNTTSPAPSFIGISNYLNILKDTVFWKSLGRTMIFVVCTVTGEIVLGFIVAYALNRKIRGLGVIRTLVIVPMAVTPVVAAMFWKIMYDPSLGPINYFLSLLGIRGPEWLGSTSTALISVLIVNIWEWMPFSFLTITAGLNALPKDAYEAAMIDGATKFQTLFKLTIPMLKQVLLTLILLRTIDAMKAFDLVFTMTRGGPGESTQLLPYYIYLKGFQWFDLGYAAALSLVLLLICNYGFKFFINKTGVKVFYD</sequence>
<evidence type="ECO:0000256" key="2">
    <source>
        <dbReference type="ARBA" id="ARBA00022448"/>
    </source>
</evidence>
<accession>A0A926EMW9</accession>
<evidence type="ECO:0000256" key="7">
    <source>
        <dbReference type="RuleBase" id="RU363032"/>
    </source>
</evidence>
<evidence type="ECO:0000256" key="5">
    <source>
        <dbReference type="ARBA" id="ARBA00022989"/>
    </source>
</evidence>
<organism evidence="9 10">
    <name type="scientific">Youxingia wuxianensis</name>
    <dbReference type="NCBI Taxonomy" id="2763678"/>
    <lineage>
        <taxon>Bacteria</taxon>
        <taxon>Bacillati</taxon>
        <taxon>Bacillota</taxon>
        <taxon>Clostridia</taxon>
        <taxon>Eubacteriales</taxon>
        <taxon>Oscillospiraceae</taxon>
        <taxon>Youxingia</taxon>
    </lineage>
</organism>
<evidence type="ECO:0000256" key="1">
    <source>
        <dbReference type="ARBA" id="ARBA00004651"/>
    </source>
</evidence>
<keyword evidence="10" id="KW-1185">Reference proteome</keyword>
<keyword evidence="5 7" id="KW-1133">Transmembrane helix</keyword>
<protein>
    <submittedName>
        <fullName evidence="9">Sugar ABC transporter permease</fullName>
    </submittedName>
</protein>
<feature type="transmembrane region" description="Helical" evidence="7">
    <location>
        <begin position="20"/>
        <end position="43"/>
    </location>
</feature>
<evidence type="ECO:0000313" key="10">
    <source>
        <dbReference type="Proteomes" id="UP000623678"/>
    </source>
</evidence>
<dbReference type="RefSeq" id="WP_262395059.1">
    <property type="nucleotide sequence ID" value="NZ_JACRTD010000004.1"/>
</dbReference>
<comment type="similarity">
    <text evidence="7">Belongs to the binding-protein-dependent transport system permease family.</text>
</comment>
<feature type="transmembrane region" description="Helical" evidence="7">
    <location>
        <begin position="111"/>
        <end position="132"/>
    </location>
</feature>
<dbReference type="AlphaFoldDB" id="A0A926EMW9"/>
<comment type="subcellular location">
    <subcellularLocation>
        <location evidence="1 7">Cell membrane</location>
        <topology evidence="1 7">Multi-pass membrane protein</topology>
    </subcellularLocation>
</comment>
<dbReference type="SUPFAM" id="SSF161098">
    <property type="entry name" value="MetI-like"/>
    <property type="match status" value="1"/>
</dbReference>
<dbReference type="Pfam" id="PF00528">
    <property type="entry name" value="BPD_transp_1"/>
    <property type="match status" value="1"/>
</dbReference>
<dbReference type="CDD" id="cd06261">
    <property type="entry name" value="TM_PBP2"/>
    <property type="match status" value="1"/>
</dbReference>